<reference evidence="1 2" key="1">
    <citation type="submission" date="2021-06" db="EMBL/GenBank/DDBJ databases">
        <title>Caerostris darwini draft genome.</title>
        <authorList>
            <person name="Kono N."/>
            <person name="Arakawa K."/>
        </authorList>
    </citation>
    <scope>NUCLEOTIDE SEQUENCE [LARGE SCALE GENOMIC DNA]</scope>
</reference>
<proteinExistence type="predicted"/>
<evidence type="ECO:0000313" key="1">
    <source>
        <dbReference type="EMBL" id="GIY41409.1"/>
    </source>
</evidence>
<protein>
    <submittedName>
        <fullName evidence="1">Uncharacterized protein</fullName>
    </submittedName>
</protein>
<gene>
    <name evidence="1" type="ORF">CDAR_532261</name>
</gene>
<evidence type="ECO:0000313" key="2">
    <source>
        <dbReference type="Proteomes" id="UP001054837"/>
    </source>
</evidence>
<sequence length="124" mass="14340">MSFQDSEMHAWTDSKIIRILAYCRRFIIRCKLGTNLANVATYLSLSEICYIKSILFRWVKERHFPDELNSLQAGKTLSPSSKILSLNPFLDNVFYGQEGGLKDPICLLNQNIPSYYQETTRLVQ</sequence>
<dbReference type="EMBL" id="BPLQ01009056">
    <property type="protein sequence ID" value="GIY41409.1"/>
    <property type="molecule type" value="Genomic_DNA"/>
</dbReference>
<keyword evidence="2" id="KW-1185">Reference proteome</keyword>
<dbReference type="Proteomes" id="UP001054837">
    <property type="component" value="Unassembled WGS sequence"/>
</dbReference>
<dbReference type="AlphaFoldDB" id="A0AAV4T890"/>
<organism evidence="1 2">
    <name type="scientific">Caerostris darwini</name>
    <dbReference type="NCBI Taxonomy" id="1538125"/>
    <lineage>
        <taxon>Eukaryota</taxon>
        <taxon>Metazoa</taxon>
        <taxon>Ecdysozoa</taxon>
        <taxon>Arthropoda</taxon>
        <taxon>Chelicerata</taxon>
        <taxon>Arachnida</taxon>
        <taxon>Araneae</taxon>
        <taxon>Araneomorphae</taxon>
        <taxon>Entelegynae</taxon>
        <taxon>Araneoidea</taxon>
        <taxon>Araneidae</taxon>
        <taxon>Caerostris</taxon>
    </lineage>
</organism>
<comment type="caution">
    <text evidence="1">The sequence shown here is derived from an EMBL/GenBank/DDBJ whole genome shotgun (WGS) entry which is preliminary data.</text>
</comment>
<name>A0AAV4T890_9ARAC</name>
<accession>A0AAV4T890</accession>